<proteinExistence type="predicted"/>
<gene>
    <name evidence="2" type="ORF">CJ255_13975</name>
</gene>
<dbReference type="RefSeq" id="WP_097644722.1">
    <property type="nucleotide sequence ID" value="NZ_NQWI01000068.1"/>
</dbReference>
<keyword evidence="3" id="KW-1185">Reference proteome</keyword>
<accession>A0A2A6RH84</accession>
<protein>
    <recommendedName>
        <fullName evidence="4">Transposase</fullName>
    </recommendedName>
</protein>
<evidence type="ECO:0000256" key="1">
    <source>
        <dbReference type="SAM" id="MobiDB-lite"/>
    </source>
</evidence>
<comment type="caution">
    <text evidence="2">The sequence shown here is derived from an EMBL/GenBank/DDBJ whole genome shotgun (WGS) entry which is preliminary data.</text>
</comment>
<dbReference type="AlphaFoldDB" id="A0A2A6RH84"/>
<dbReference type="Proteomes" id="UP000220527">
    <property type="component" value="Unassembled WGS sequence"/>
</dbReference>
<organism evidence="2 3">
    <name type="scientific">Candidatus Viridilinea mediisalina</name>
    <dbReference type="NCBI Taxonomy" id="2024553"/>
    <lineage>
        <taxon>Bacteria</taxon>
        <taxon>Bacillati</taxon>
        <taxon>Chloroflexota</taxon>
        <taxon>Chloroflexia</taxon>
        <taxon>Chloroflexales</taxon>
        <taxon>Chloroflexineae</taxon>
        <taxon>Oscillochloridaceae</taxon>
        <taxon>Candidatus Viridilinea</taxon>
    </lineage>
</organism>
<dbReference type="EMBL" id="NQWI01000068">
    <property type="protein sequence ID" value="PDW02427.1"/>
    <property type="molecule type" value="Genomic_DNA"/>
</dbReference>
<name>A0A2A6RH84_9CHLR</name>
<sequence>MTTQAPTSPDQDSPEVTSRPAKQWTTAQRLAILAEYEALPKGDARRGALLRRHRLSSSHIARWRSQRDRGTLDRLVLPQLSAMAKALLNYDAFQLRIIVQAWLREQPHFRLLPLEEYVAQCTDLANQL</sequence>
<reference evidence="3" key="1">
    <citation type="submission" date="2017-08" db="EMBL/GenBank/DDBJ databases">
        <authorList>
            <person name="Grouzdev D.S."/>
            <person name="Gaisin V.A."/>
            <person name="Rysina M.S."/>
            <person name="Gorlenko V.M."/>
        </authorList>
    </citation>
    <scope>NUCLEOTIDE SEQUENCE [LARGE SCALE GENOMIC DNA]</scope>
    <source>
        <strain evidence="3">Kir15-3F</strain>
    </source>
</reference>
<evidence type="ECO:0008006" key="4">
    <source>
        <dbReference type="Google" id="ProtNLM"/>
    </source>
</evidence>
<evidence type="ECO:0000313" key="2">
    <source>
        <dbReference type="EMBL" id="PDW02427.1"/>
    </source>
</evidence>
<feature type="region of interest" description="Disordered" evidence="1">
    <location>
        <begin position="1"/>
        <end position="22"/>
    </location>
</feature>
<evidence type="ECO:0000313" key="3">
    <source>
        <dbReference type="Proteomes" id="UP000220527"/>
    </source>
</evidence>
<feature type="compositionally biased region" description="Polar residues" evidence="1">
    <location>
        <begin position="1"/>
        <end position="16"/>
    </location>
</feature>